<reference evidence="2" key="1">
    <citation type="journal article" date="2017" name="BMC Genomics">
        <title>Complete chloroplast genome of Gracilaria firma (Gracilariaceae, Rhodophyta), with discussion on the use of chloroplast phylogenomics in the subclass Rhodymeniophycidae.</title>
        <authorList>
            <person name="Ng P.K."/>
            <person name="Lin S.M."/>
            <person name="Lim P.E."/>
            <person name="Liu L.C."/>
            <person name="Chen C.M."/>
            <person name="Pai T.W."/>
        </authorList>
    </citation>
    <scope>NUCLEOTIDE SEQUENCE [LARGE SCALE GENOMIC DNA]</scope>
</reference>
<geneLocation type="plastid" evidence="1"/>
<protein>
    <submittedName>
        <fullName evidence="1">Uncharacterized protein</fullName>
    </submittedName>
</protein>
<evidence type="ECO:0000313" key="2">
    <source>
        <dbReference type="Proteomes" id="UP000307987"/>
    </source>
</evidence>
<dbReference type="AlphaFoldDB" id="A0A0G4KB46"/>
<keyword evidence="1" id="KW-0934">Plastid</keyword>
<sequence>MTVDFLTENCTGRWFTQISTYLLKRKKHKLNLKELCIIINKTKKQSSIENNNGKHTLINVCKPQLSKQLRINKVNYLNIKMEISLNQIENNLLKANYITINNKYIYEEYIYSIHKNLIFSIGILKSKDNYKYYGVTITSYIKLKN</sequence>
<gene>
    <name evidence="1" type="primary">orf145</name>
</gene>
<accession>A0A0G4KB46</accession>
<dbReference type="Proteomes" id="UP000307987">
    <property type="component" value="Plastid JFC0032_plastid"/>
</dbReference>
<name>A0A0G4KB46_9FLOR</name>
<proteinExistence type="predicted"/>
<organism evidence="1 2">
    <name type="scientific">Laurencia snackeyi</name>
    <dbReference type="NCBI Taxonomy" id="1858662"/>
    <lineage>
        <taxon>Eukaryota</taxon>
        <taxon>Rhodophyta</taxon>
        <taxon>Florideophyceae</taxon>
        <taxon>Rhodymeniophycidae</taxon>
        <taxon>Ceramiales</taxon>
        <taxon>Rhodomelaceae</taxon>
        <taxon>Laurencieae</taxon>
        <taxon>Laurencia</taxon>
    </lineage>
</organism>
<dbReference type="EMBL" id="LN833431">
    <property type="protein sequence ID" value="CRF40102.1"/>
    <property type="molecule type" value="Genomic_DNA"/>
</dbReference>
<evidence type="ECO:0000313" key="1">
    <source>
        <dbReference type="EMBL" id="CRF40102.1"/>
    </source>
</evidence>